<sequence length="194" mass="21875">MRRFRLKPDVPVRLFIYLYLGAFLLGILAVNQLWKVDGFRDYVSVYAVLEQYKVSHIDMKKYGLFMLREKSLFVGVSMLAGIAGAGEILAVLVSLWLGFLAGGLAVLFLLQSGLKGFLFCMAGILSQLIFYIPAVFGFLLLMGKHKRSVQGYPSVTAQEIRWPILLCVIFLFCMALGILIETYVNSVLWLKIFT</sequence>
<feature type="transmembrane region" description="Helical" evidence="1">
    <location>
        <begin position="12"/>
        <end position="34"/>
    </location>
</feature>
<protein>
    <submittedName>
        <fullName evidence="2">Stage II sporulation protein M</fullName>
    </submittedName>
</protein>
<organism evidence="2 3">
    <name type="scientific">Ruminococcus gauvreauii</name>
    <dbReference type="NCBI Taxonomy" id="438033"/>
    <lineage>
        <taxon>Bacteria</taxon>
        <taxon>Bacillati</taxon>
        <taxon>Bacillota</taxon>
        <taxon>Clostridia</taxon>
        <taxon>Eubacteriales</taxon>
        <taxon>Oscillospiraceae</taxon>
        <taxon>Ruminococcus</taxon>
    </lineage>
</organism>
<dbReference type="Proteomes" id="UP001060164">
    <property type="component" value="Chromosome"/>
</dbReference>
<accession>A0ABY5VGZ6</accession>
<dbReference type="RefSeq" id="WP_028528842.1">
    <property type="nucleotide sequence ID" value="NZ_CABLBR010000016.1"/>
</dbReference>
<name>A0ABY5VGZ6_9FIRM</name>
<keyword evidence="1" id="KW-0812">Transmembrane</keyword>
<reference evidence="2" key="1">
    <citation type="journal article" date="2022" name="Cell">
        <title>Design, construction, and in vivo augmentation of a complex gut microbiome.</title>
        <authorList>
            <person name="Cheng A.G."/>
            <person name="Ho P.Y."/>
            <person name="Aranda-Diaz A."/>
            <person name="Jain S."/>
            <person name="Yu F.B."/>
            <person name="Meng X."/>
            <person name="Wang M."/>
            <person name="Iakiviak M."/>
            <person name="Nagashima K."/>
            <person name="Zhao A."/>
            <person name="Murugkar P."/>
            <person name="Patil A."/>
            <person name="Atabakhsh K."/>
            <person name="Weakley A."/>
            <person name="Yan J."/>
            <person name="Brumbaugh A.R."/>
            <person name="Higginbottom S."/>
            <person name="Dimas A."/>
            <person name="Shiver A.L."/>
            <person name="Deutschbauer A."/>
            <person name="Neff N."/>
            <person name="Sonnenburg J.L."/>
            <person name="Huang K.C."/>
            <person name="Fischbach M.A."/>
        </authorList>
    </citation>
    <scope>NUCLEOTIDE SEQUENCE</scope>
    <source>
        <strain evidence="2">DSM 19829</strain>
    </source>
</reference>
<feature type="transmembrane region" description="Helical" evidence="1">
    <location>
        <begin position="62"/>
        <end position="82"/>
    </location>
</feature>
<keyword evidence="1" id="KW-1133">Transmembrane helix</keyword>
<evidence type="ECO:0000256" key="1">
    <source>
        <dbReference type="SAM" id="Phobius"/>
    </source>
</evidence>
<evidence type="ECO:0000313" key="2">
    <source>
        <dbReference type="EMBL" id="UWP59180.1"/>
    </source>
</evidence>
<keyword evidence="3" id="KW-1185">Reference proteome</keyword>
<dbReference type="EMBL" id="CP102290">
    <property type="protein sequence ID" value="UWP59180.1"/>
    <property type="molecule type" value="Genomic_DNA"/>
</dbReference>
<evidence type="ECO:0000313" key="3">
    <source>
        <dbReference type="Proteomes" id="UP001060164"/>
    </source>
</evidence>
<gene>
    <name evidence="2" type="ORF">NQ502_17715</name>
</gene>
<feature type="transmembrane region" description="Helical" evidence="1">
    <location>
        <begin position="89"/>
        <end position="110"/>
    </location>
</feature>
<keyword evidence="1" id="KW-0472">Membrane</keyword>
<feature type="transmembrane region" description="Helical" evidence="1">
    <location>
        <begin position="116"/>
        <end position="141"/>
    </location>
</feature>
<proteinExistence type="predicted"/>
<feature type="transmembrane region" description="Helical" evidence="1">
    <location>
        <begin position="162"/>
        <end position="180"/>
    </location>
</feature>